<dbReference type="GO" id="GO:0002161">
    <property type="term" value="F:aminoacyl-tRNA deacylase activity"/>
    <property type="evidence" value="ECO:0007669"/>
    <property type="project" value="InterPro"/>
</dbReference>
<comment type="function">
    <text evidence="8 10">Catalyzes the attachment of isoleucine to tRNA(Ile). As IleRS can inadvertently accommodate and process structurally similar amino acids such as valine, to avoid such errors it has two additional distinct tRNA(Ile)-dependent editing activities. One activity is designated as 'pretransfer' editing and involves the hydrolysis of activated Val-AMP. The other activity is designated 'posttransfer' editing and involves deacylation of mischarged Val-tRNA(Ile).</text>
</comment>
<evidence type="ECO:0000259" key="12">
    <source>
        <dbReference type="Pfam" id="PF08264"/>
    </source>
</evidence>
<evidence type="ECO:0000256" key="5">
    <source>
        <dbReference type="ARBA" id="ARBA00022840"/>
    </source>
</evidence>
<dbReference type="PANTHER" id="PTHR42765">
    <property type="entry name" value="SOLEUCYL-TRNA SYNTHETASE"/>
    <property type="match status" value="1"/>
</dbReference>
<evidence type="ECO:0000313" key="14">
    <source>
        <dbReference type="Proteomes" id="UP000019112"/>
    </source>
</evidence>
<evidence type="ECO:0000313" key="13">
    <source>
        <dbReference type="EMBL" id="ETZ07078.1"/>
    </source>
</evidence>
<dbReference type="eggNOG" id="COG0060">
    <property type="taxonomic scope" value="Bacteria"/>
</dbReference>
<keyword evidence="4 10" id="KW-0547">Nucleotide-binding</keyword>
<feature type="binding site" evidence="10">
    <location>
        <position position="962"/>
    </location>
    <ligand>
        <name>Zn(2+)</name>
        <dbReference type="ChEBI" id="CHEBI:29105"/>
    </ligand>
</feature>
<dbReference type="SUPFAM" id="SSF50677">
    <property type="entry name" value="ValRS/IleRS/LeuRS editing domain"/>
    <property type="match status" value="1"/>
</dbReference>
<dbReference type="EC" id="6.1.1.5" evidence="10"/>
<accession>W6TDH0</accession>
<name>W6TDH0_HOLOB</name>
<keyword evidence="14" id="KW-1185">Reference proteome</keyword>
<dbReference type="Pfam" id="PF08264">
    <property type="entry name" value="Anticodon_1"/>
    <property type="match status" value="1"/>
</dbReference>
<comment type="subunit">
    <text evidence="10">Monomer.</text>
</comment>
<dbReference type="InterPro" id="IPR009008">
    <property type="entry name" value="Val/Leu/Ile-tRNA-synth_edit"/>
</dbReference>
<dbReference type="STRING" id="1399147.P618_200760"/>
<dbReference type="RefSeq" id="WP_021827794.1">
    <property type="nucleotide sequence ID" value="NZ_AWTR02000066.1"/>
</dbReference>
<dbReference type="GO" id="GO:0005524">
    <property type="term" value="F:ATP binding"/>
    <property type="evidence" value="ECO:0007669"/>
    <property type="project" value="UniProtKB-UniRule"/>
</dbReference>
<dbReference type="PROSITE" id="PS00178">
    <property type="entry name" value="AA_TRNA_LIGASE_I"/>
    <property type="match status" value="1"/>
</dbReference>
<keyword evidence="10" id="KW-0479">Metal-binding</keyword>
<dbReference type="InterPro" id="IPR002300">
    <property type="entry name" value="aa-tRNA-synth_Ia"/>
</dbReference>
<feature type="binding site" evidence="10">
    <location>
        <position position="626"/>
    </location>
    <ligand>
        <name>ATP</name>
        <dbReference type="ChEBI" id="CHEBI:30616"/>
    </ligand>
</feature>
<dbReference type="EMBL" id="AWTR02000066">
    <property type="protein sequence ID" value="ETZ07078.1"/>
    <property type="molecule type" value="Genomic_DNA"/>
</dbReference>
<dbReference type="InterPro" id="IPR013155">
    <property type="entry name" value="M/V/L/I-tRNA-synth_anticd-bd"/>
</dbReference>
<dbReference type="SUPFAM" id="SSF47323">
    <property type="entry name" value="Anticodon-binding domain of a subclass of class I aminoacyl-tRNA synthetases"/>
    <property type="match status" value="1"/>
</dbReference>
<proteinExistence type="inferred from homology"/>
<evidence type="ECO:0000259" key="11">
    <source>
        <dbReference type="Pfam" id="PF00133"/>
    </source>
</evidence>
<dbReference type="PANTHER" id="PTHR42765:SF1">
    <property type="entry name" value="ISOLEUCINE--TRNA LIGASE, MITOCHONDRIAL"/>
    <property type="match status" value="1"/>
</dbReference>
<keyword evidence="10" id="KW-0862">Zinc</keyword>
<evidence type="ECO:0000256" key="2">
    <source>
        <dbReference type="ARBA" id="ARBA00022490"/>
    </source>
</evidence>
<keyword evidence="2 10" id="KW-0963">Cytoplasm</keyword>
<dbReference type="GO" id="GO:0006428">
    <property type="term" value="P:isoleucyl-tRNA aminoacylation"/>
    <property type="evidence" value="ECO:0007669"/>
    <property type="project" value="UniProtKB-UniRule"/>
</dbReference>
<feature type="binding site" evidence="10">
    <location>
        <position position="978"/>
    </location>
    <ligand>
        <name>Zn(2+)</name>
        <dbReference type="ChEBI" id="CHEBI:29105"/>
    </ligand>
</feature>
<dbReference type="InterPro" id="IPR001412">
    <property type="entry name" value="aa-tRNA-synth_I_CS"/>
</dbReference>
<evidence type="ECO:0000256" key="1">
    <source>
        <dbReference type="ARBA" id="ARBA00006887"/>
    </source>
</evidence>
<feature type="domain" description="Aminoacyl-tRNA synthetase class Ia" evidence="11">
    <location>
        <begin position="31"/>
        <end position="661"/>
    </location>
</feature>
<comment type="similarity">
    <text evidence="1 10">Belongs to the class-I aminoacyl-tRNA synthetase family. IleS type 1 subfamily.</text>
</comment>
<evidence type="ECO:0000256" key="9">
    <source>
        <dbReference type="ARBA" id="ARBA00048359"/>
    </source>
</evidence>
<organism evidence="13 14">
    <name type="scientific">Holospora obtusa F1</name>
    <dbReference type="NCBI Taxonomy" id="1399147"/>
    <lineage>
        <taxon>Bacteria</taxon>
        <taxon>Pseudomonadati</taxon>
        <taxon>Pseudomonadota</taxon>
        <taxon>Alphaproteobacteria</taxon>
        <taxon>Holosporales</taxon>
        <taxon>Holosporaceae</taxon>
        <taxon>Holospora</taxon>
    </lineage>
</organism>
<dbReference type="GO" id="GO:0004822">
    <property type="term" value="F:isoleucine-tRNA ligase activity"/>
    <property type="evidence" value="ECO:0007669"/>
    <property type="project" value="UniProtKB-UniRule"/>
</dbReference>
<comment type="subcellular location">
    <subcellularLocation>
        <location evidence="10">Cytoplasm</location>
    </subcellularLocation>
</comment>
<dbReference type="GO" id="GO:0005829">
    <property type="term" value="C:cytosol"/>
    <property type="evidence" value="ECO:0007669"/>
    <property type="project" value="TreeGrafter"/>
</dbReference>
<evidence type="ECO:0000256" key="10">
    <source>
        <dbReference type="HAMAP-Rule" id="MF_02002"/>
    </source>
</evidence>
<reference evidence="13 14" key="1">
    <citation type="journal article" date="2014" name="FEMS Microbiol. Lett.">
        <title>Draft genome sequences of three Holospora species (Holospora obtusa, Holospora undulata, and Holospora elegans), endonuclear symbiotic bacteria of the ciliate Paramecium caudatum.</title>
        <authorList>
            <person name="Dohra H."/>
            <person name="Tanaka K."/>
            <person name="Suzuki T."/>
            <person name="Fujishima M."/>
            <person name="Suzuki H."/>
        </authorList>
    </citation>
    <scope>NUCLEOTIDE SEQUENCE [LARGE SCALE GENOMIC DNA]</scope>
    <source>
        <strain evidence="13 14">F1</strain>
    </source>
</reference>
<dbReference type="HAMAP" id="MF_02002">
    <property type="entry name" value="Ile_tRNA_synth_type1"/>
    <property type="match status" value="1"/>
</dbReference>
<dbReference type="Pfam" id="PF00133">
    <property type="entry name" value="tRNA-synt_1"/>
    <property type="match status" value="1"/>
</dbReference>
<dbReference type="Gene3D" id="3.90.740.10">
    <property type="entry name" value="Valyl/Leucyl/Isoleucyl-tRNA synthetase, editing domain"/>
    <property type="match status" value="1"/>
</dbReference>
<comment type="caution">
    <text evidence="13">The sequence shown here is derived from an EMBL/GenBank/DDBJ whole genome shotgun (WGS) entry which is preliminary data.</text>
</comment>
<evidence type="ECO:0000256" key="6">
    <source>
        <dbReference type="ARBA" id="ARBA00022917"/>
    </source>
</evidence>
<feature type="binding site" evidence="10">
    <location>
        <position position="959"/>
    </location>
    <ligand>
        <name>Zn(2+)</name>
        <dbReference type="ChEBI" id="CHEBI:29105"/>
    </ligand>
</feature>
<evidence type="ECO:0000256" key="3">
    <source>
        <dbReference type="ARBA" id="ARBA00022598"/>
    </source>
</evidence>
<dbReference type="Gene3D" id="1.10.730.20">
    <property type="match status" value="1"/>
</dbReference>
<evidence type="ECO:0000256" key="8">
    <source>
        <dbReference type="ARBA" id="ARBA00025217"/>
    </source>
</evidence>
<dbReference type="AlphaFoldDB" id="W6TDH0"/>
<dbReference type="PRINTS" id="PR00984">
    <property type="entry name" value="TRNASYNTHILE"/>
</dbReference>
<dbReference type="InterPro" id="IPR023585">
    <property type="entry name" value="Ile-tRNA-ligase_type1"/>
</dbReference>
<feature type="binding site" evidence="10">
    <location>
        <position position="582"/>
    </location>
    <ligand>
        <name>L-isoleucyl-5'-AMP</name>
        <dbReference type="ChEBI" id="CHEBI:178002"/>
    </ligand>
</feature>
<evidence type="ECO:0000256" key="7">
    <source>
        <dbReference type="ARBA" id="ARBA00023146"/>
    </source>
</evidence>
<keyword evidence="3 10" id="KW-0436">Ligase</keyword>
<feature type="short sequence motif" description="'KMSKS' region" evidence="10">
    <location>
        <begin position="623"/>
        <end position="627"/>
    </location>
</feature>
<protein>
    <recommendedName>
        <fullName evidence="10">Isoleucine--tRNA ligase</fullName>
        <ecNumber evidence="10">6.1.1.5</ecNumber>
    </recommendedName>
    <alternativeName>
        <fullName evidence="10">Isoleucyl-tRNA synthetase</fullName>
        <shortName evidence="10">IleRS</shortName>
    </alternativeName>
</protein>
<dbReference type="GO" id="GO:0008270">
    <property type="term" value="F:zinc ion binding"/>
    <property type="evidence" value="ECO:0007669"/>
    <property type="project" value="UniProtKB-UniRule"/>
</dbReference>
<keyword evidence="6 10" id="KW-0648">Protein biosynthesis</keyword>
<evidence type="ECO:0000256" key="4">
    <source>
        <dbReference type="ARBA" id="ARBA00022741"/>
    </source>
</evidence>
<dbReference type="InterPro" id="IPR014729">
    <property type="entry name" value="Rossmann-like_a/b/a_fold"/>
</dbReference>
<dbReference type="OrthoDB" id="9810365at2"/>
<dbReference type="SUPFAM" id="SSF52374">
    <property type="entry name" value="Nucleotidylyl transferase"/>
    <property type="match status" value="1"/>
</dbReference>
<dbReference type="NCBIfam" id="TIGR00392">
    <property type="entry name" value="ileS"/>
    <property type="match status" value="1"/>
</dbReference>
<dbReference type="InterPro" id="IPR002301">
    <property type="entry name" value="Ile-tRNA-ligase"/>
</dbReference>
<dbReference type="InterPro" id="IPR009080">
    <property type="entry name" value="tRNAsynth_Ia_anticodon-bd"/>
</dbReference>
<keyword evidence="7 10" id="KW-0030">Aminoacyl-tRNA synthetase</keyword>
<feature type="binding site" evidence="10">
    <location>
        <position position="975"/>
    </location>
    <ligand>
        <name>Zn(2+)</name>
        <dbReference type="ChEBI" id="CHEBI:29105"/>
    </ligand>
</feature>
<comment type="cofactor">
    <cofactor evidence="10">
        <name>Zn(2+)</name>
        <dbReference type="ChEBI" id="CHEBI:29105"/>
    </cofactor>
    <text evidence="10">Binds 1 zinc ion per subunit.</text>
</comment>
<feature type="domain" description="Methionyl/Valyl/Leucyl/Isoleucyl-tRNA synthetase anticodon-binding" evidence="12">
    <location>
        <begin position="742"/>
        <end position="908"/>
    </location>
</feature>
<gene>
    <name evidence="10" type="primary">ileS</name>
    <name evidence="13" type="ORF">P618_200760</name>
</gene>
<feature type="short sequence motif" description="'HIGH' region" evidence="10">
    <location>
        <begin position="61"/>
        <end position="71"/>
    </location>
</feature>
<sequence>MFFMVRASYPVLLPNTQFPMKGDLSLKEPLILSWWKNIKLYDCIRALRKGRSLKVLADGPPYANGPIHLGHALNKILKDIVNRFNVIYGFDIDFVPGWDCHGLPIEAQIEKEYLKKGVKKREVSSHVLRTHCRDFAERWIEEQSVAMQRLGVLGKFDDLYSTMKSDFEACVVQALFELFQKDLIYQGTRPVLWSCVEQTALAEAEVEYKDITSLALYVKFPVCSSISDCGLNESRTSVLIWTTTPWSLPGNRAICYNFEFVYVLVEIEDEDSNLWKKGERIIIAQDRISCLESALGLKKYRIASVLTQDVLKKIFCHHPLNTLGYTFKVPLLPALHVTCDVGTGFVHTAPNHGPEDFLVGVKYHLEIPETILSDGTFSECAPGFTGKNMWKTDIAIKDALLQANTLGGYHEYLHSYPHSWRSKTPLCYRTTPQWFIRLDQEGKEGSLREKALHAIQEGKVSWHPKSSSLRLANMLRNRPDWCISRQRAWGIPLMFFVNKRNGACLNDSSIFQKLYERVQKEGVDFWFTDEPFLMFPELSPQDWYKVEDIMDVWLESGLTHRSVLKNRTTENFSLWPAWAYFEGSDQHRGWFQSSLLTGVALENRPPFQSVLTHGFLLDESGEKQSKSKGNGIDPVKFTNEHGADLLRLWVAHEDYEKDIRVGDEVFARVKDMYKKYRNTLRFMLGVLNGISVKDLLPIHQLDFLSRRVLYNLYHTHTELLTTLSLDQVTNSEFQGRCLNVQSFLKRVIQVCTDLSIFYLDVKKDTLYCDASDAFSRKQVLTTLLYCFIFLCKHLAPILPFTTEEAFSIFGKEVLGLGDLIDTPEWKKDLSLDAVELLSWFKKEGVLQEREYWSVHLQDIFSPSSCFKDWDGSTCSEHILGIRSQVTEILEIYRKNKEIKSSLDAKVYIDLMNEDGVIAGAYKDFYETILIELCMTSDLKIRWNQACRTVKVEVLNWNKCPRCWKRYSDIQESQICQRCHSVLMSENVC</sequence>
<dbReference type="Gene3D" id="3.40.50.620">
    <property type="entry name" value="HUPs"/>
    <property type="match status" value="2"/>
</dbReference>
<comment type="catalytic activity">
    <reaction evidence="9 10">
        <text>tRNA(Ile) + L-isoleucine + ATP = L-isoleucyl-tRNA(Ile) + AMP + diphosphate</text>
        <dbReference type="Rhea" id="RHEA:11060"/>
        <dbReference type="Rhea" id="RHEA-COMP:9666"/>
        <dbReference type="Rhea" id="RHEA-COMP:9695"/>
        <dbReference type="ChEBI" id="CHEBI:30616"/>
        <dbReference type="ChEBI" id="CHEBI:33019"/>
        <dbReference type="ChEBI" id="CHEBI:58045"/>
        <dbReference type="ChEBI" id="CHEBI:78442"/>
        <dbReference type="ChEBI" id="CHEBI:78528"/>
        <dbReference type="ChEBI" id="CHEBI:456215"/>
        <dbReference type="EC" id="6.1.1.5"/>
    </reaction>
</comment>
<comment type="domain">
    <text evidence="10">IleRS has two distinct active sites: one for aminoacylation and one for editing. The misactivated valine is translocated from the active site to the editing site, which sterically excludes the correctly activated isoleucine. The single editing site contains two valyl binding pockets, one specific for each substrate (Val-AMP or Val-tRNA(Ile)).</text>
</comment>
<dbReference type="Proteomes" id="UP000019112">
    <property type="component" value="Unassembled WGS sequence"/>
</dbReference>
<dbReference type="InterPro" id="IPR050081">
    <property type="entry name" value="Ile-tRNA_ligase"/>
</dbReference>
<keyword evidence="5 10" id="KW-0067">ATP-binding</keyword>